<feature type="non-terminal residue" evidence="2">
    <location>
        <position position="1"/>
    </location>
</feature>
<dbReference type="EMBL" id="CAJVPZ010041799">
    <property type="protein sequence ID" value="CAG8762487.1"/>
    <property type="molecule type" value="Genomic_DNA"/>
</dbReference>
<dbReference type="InterPro" id="IPR036397">
    <property type="entry name" value="RNaseH_sf"/>
</dbReference>
<dbReference type="Gene3D" id="3.30.420.10">
    <property type="entry name" value="Ribonuclease H-like superfamily/Ribonuclease H"/>
    <property type="match status" value="1"/>
</dbReference>
<name>A0A9N9J4M9_9GLOM</name>
<protein>
    <submittedName>
        <fullName evidence="2">18760_t:CDS:1</fullName>
    </submittedName>
</protein>
<keyword evidence="3" id="KW-1185">Reference proteome</keyword>
<accession>A0A9N9J4M9</accession>
<feature type="domain" description="DUF4817" evidence="1">
    <location>
        <begin position="2"/>
        <end position="45"/>
    </location>
</feature>
<gene>
    <name evidence="2" type="ORF">RFULGI_LOCUS14419</name>
</gene>
<organism evidence="2 3">
    <name type="scientific">Racocetra fulgida</name>
    <dbReference type="NCBI Taxonomy" id="60492"/>
    <lineage>
        <taxon>Eukaryota</taxon>
        <taxon>Fungi</taxon>
        <taxon>Fungi incertae sedis</taxon>
        <taxon>Mucoromycota</taxon>
        <taxon>Glomeromycotina</taxon>
        <taxon>Glomeromycetes</taxon>
        <taxon>Diversisporales</taxon>
        <taxon>Gigasporaceae</taxon>
        <taxon>Racocetra</taxon>
    </lineage>
</organism>
<feature type="non-terminal residue" evidence="2">
    <location>
        <position position="197"/>
    </location>
</feature>
<dbReference type="InterPro" id="IPR032135">
    <property type="entry name" value="DUF4817"/>
</dbReference>
<dbReference type="PANTHER" id="PTHR47326">
    <property type="entry name" value="TRANSPOSABLE ELEMENT TC3 TRANSPOSASE-LIKE PROTEIN"/>
    <property type="match status" value="1"/>
</dbReference>
<sequence length="197" mass="23329">LVTTYFKENSLRKTANIFHMKYPNKSKPNPSTIYNLVNKFIKTDSVADYYHSSHPIKLNNIDPNSRLEFCNILILLITNNETFISRICFTDEAVFYLNIKINVWAGIVDNFIIRLFFFEENLNSSKYLELLQNNIIPELDNLFSEGHRKTEVFKMSPNNIEDLKQRIVNEYENITFKQLSNVRHMFIIRLKYCAEVN</sequence>
<reference evidence="2" key="1">
    <citation type="submission" date="2021-06" db="EMBL/GenBank/DDBJ databases">
        <authorList>
            <person name="Kallberg Y."/>
            <person name="Tangrot J."/>
            <person name="Rosling A."/>
        </authorList>
    </citation>
    <scope>NUCLEOTIDE SEQUENCE</scope>
    <source>
        <strain evidence="2">IN212</strain>
    </source>
</reference>
<dbReference type="OrthoDB" id="6770078at2759"/>
<proteinExistence type="predicted"/>
<dbReference type="AlphaFoldDB" id="A0A9N9J4M9"/>
<dbReference type="Pfam" id="PF16087">
    <property type="entry name" value="DUF4817"/>
    <property type="match status" value="1"/>
</dbReference>
<dbReference type="Proteomes" id="UP000789396">
    <property type="component" value="Unassembled WGS sequence"/>
</dbReference>
<comment type="caution">
    <text evidence="2">The sequence shown here is derived from an EMBL/GenBank/DDBJ whole genome shotgun (WGS) entry which is preliminary data.</text>
</comment>
<dbReference type="GO" id="GO:0003676">
    <property type="term" value="F:nucleic acid binding"/>
    <property type="evidence" value="ECO:0007669"/>
    <property type="project" value="InterPro"/>
</dbReference>
<evidence type="ECO:0000313" key="2">
    <source>
        <dbReference type="EMBL" id="CAG8762487.1"/>
    </source>
</evidence>
<evidence type="ECO:0000313" key="3">
    <source>
        <dbReference type="Proteomes" id="UP000789396"/>
    </source>
</evidence>
<dbReference type="PANTHER" id="PTHR47326:SF1">
    <property type="entry name" value="HTH PSQ-TYPE DOMAIN-CONTAINING PROTEIN"/>
    <property type="match status" value="1"/>
</dbReference>
<evidence type="ECO:0000259" key="1">
    <source>
        <dbReference type="Pfam" id="PF16087"/>
    </source>
</evidence>